<reference evidence="3" key="1">
    <citation type="submission" date="2021-06" db="EMBL/GenBank/DDBJ databases">
        <authorList>
            <person name="Hodson N. C."/>
            <person name="Mongue J. A."/>
            <person name="Jaron S. K."/>
        </authorList>
    </citation>
    <scope>NUCLEOTIDE SEQUENCE</scope>
</reference>
<dbReference type="EMBL" id="CAJVCH010030397">
    <property type="protein sequence ID" value="CAG7709502.1"/>
    <property type="molecule type" value="Genomic_DNA"/>
</dbReference>
<accession>A0A8J2JCF8</accession>
<feature type="region of interest" description="Disordered" evidence="1">
    <location>
        <begin position="1"/>
        <end position="43"/>
    </location>
</feature>
<gene>
    <name evidence="3" type="ORF">AFUS01_LOCUS4829</name>
</gene>
<proteinExistence type="predicted"/>
<feature type="domain" description="C2H2-type" evidence="2">
    <location>
        <begin position="51"/>
        <end position="72"/>
    </location>
</feature>
<dbReference type="InterPro" id="IPR013087">
    <property type="entry name" value="Znf_C2H2_type"/>
</dbReference>
<dbReference type="PROSITE" id="PS00028">
    <property type="entry name" value="ZINC_FINGER_C2H2_1"/>
    <property type="match status" value="1"/>
</dbReference>
<sequence>MAEKKTCPKKTSPSFPYQPVRTQSQNDHSGCFKIPRPKKSRSLGNEPGWKCPICNFKVCQESLLLEHVQKIHLADTSCALVGIRAISNSYEKKSGK</sequence>
<dbReference type="Proteomes" id="UP000708208">
    <property type="component" value="Unassembled WGS sequence"/>
</dbReference>
<evidence type="ECO:0000256" key="1">
    <source>
        <dbReference type="SAM" id="MobiDB-lite"/>
    </source>
</evidence>
<organism evidence="3 4">
    <name type="scientific">Allacma fusca</name>
    <dbReference type="NCBI Taxonomy" id="39272"/>
    <lineage>
        <taxon>Eukaryota</taxon>
        <taxon>Metazoa</taxon>
        <taxon>Ecdysozoa</taxon>
        <taxon>Arthropoda</taxon>
        <taxon>Hexapoda</taxon>
        <taxon>Collembola</taxon>
        <taxon>Symphypleona</taxon>
        <taxon>Sminthuridae</taxon>
        <taxon>Allacma</taxon>
    </lineage>
</organism>
<evidence type="ECO:0000313" key="4">
    <source>
        <dbReference type="Proteomes" id="UP000708208"/>
    </source>
</evidence>
<evidence type="ECO:0000259" key="2">
    <source>
        <dbReference type="PROSITE" id="PS00028"/>
    </source>
</evidence>
<comment type="caution">
    <text evidence="3">The sequence shown here is derived from an EMBL/GenBank/DDBJ whole genome shotgun (WGS) entry which is preliminary data.</text>
</comment>
<feature type="compositionally biased region" description="Polar residues" evidence="1">
    <location>
        <begin position="9"/>
        <end position="28"/>
    </location>
</feature>
<protein>
    <recommendedName>
        <fullName evidence="2">C2H2-type domain-containing protein</fullName>
    </recommendedName>
</protein>
<name>A0A8J2JCF8_9HEXA</name>
<evidence type="ECO:0000313" key="3">
    <source>
        <dbReference type="EMBL" id="CAG7709502.1"/>
    </source>
</evidence>
<dbReference type="AlphaFoldDB" id="A0A8J2JCF8"/>
<keyword evidence="4" id="KW-1185">Reference proteome</keyword>